<organism evidence="2 3">
    <name type="scientific">Periplaneta americana</name>
    <name type="common">American cockroach</name>
    <name type="synonym">Blatta americana</name>
    <dbReference type="NCBI Taxonomy" id="6978"/>
    <lineage>
        <taxon>Eukaryota</taxon>
        <taxon>Metazoa</taxon>
        <taxon>Ecdysozoa</taxon>
        <taxon>Arthropoda</taxon>
        <taxon>Hexapoda</taxon>
        <taxon>Insecta</taxon>
        <taxon>Pterygota</taxon>
        <taxon>Neoptera</taxon>
        <taxon>Polyneoptera</taxon>
        <taxon>Dictyoptera</taxon>
        <taxon>Blattodea</taxon>
        <taxon>Blattoidea</taxon>
        <taxon>Blattidae</taxon>
        <taxon>Blattinae</taxon>
        <taxon>Periplaneta</taxon>
    </lineage>
</organism>
<evidence type="ECO:0000313" key="2">
    <source>
        <dbReference type="EMBL" id="KAJ4428631.1"/>
    </source>
</evidence>
<reference evidence="2 3" key="1">
    <citation type="journal article" date="2022" name="Allergy">
        <title>Genome assembly and annotation of Periplaneta americana reveal a comprehensive cockroach allergen profile.</title>
        <authorList>
            <person name="Wang L."/>
            <person name="Xiong Q."/>
            <person name="Saelim N."/>
            <person name="Wang L."/>
            <person name="Nong W."/>
            <person name="Wan A.T."/>
            <person name="Shi M."/>
            <person name="Liu X."/>
            <person name="Cao Q."/>
            <person name="Hui J.H.L."/>
            <person name="Sookrung N."/>
            <person name="Leung T.F."/>
            <person name="Tungtrongchitr A."/>
            <person name="Tsui S.K.W."/>
        </authorList>
    </citation>
    <scope>NUCLEOTIDE SEQUENCE [LARGE SCALE GENOMIC DNA]</scope>
    <source>
        <strain evidence="2">PWHHKU_190912</strain>
    </source>
</reference>
<keyword evidence="3" id="KW-1185">Reference proteome</keyword>
<dbReference type="InterPro" id="IPR050802">
    <property type="entry name" value="EF-GSTs"/>
</dbReference>
<protein>
    <recommendedName>
        <fullName evidence="1">GST N-terminal domain-containing protein</fullName>
    </recommendedName>
</protein>
<dbReference type="InterPro" id="IPR004045">
    <property type="entry name" value="Glutathione_S-Trfase_N"/>
</dbReference>
<evidence type="ECO:0000313" key="3">
    <source>
        <dbReference type="Proteomes" id="UP001148838"/>
    </source>
</evidence>
<dbReference type="Proteomes" id="UP001148838">
    <property type="component" value="Unassembled WGS sequence"/>
</dbReference>
<dbReference type="CDD" id="cd03044">
    <property type="entry name" value="GST_N_EF1Bgamma"/>
    <property type="match status" value="1"/>
</dbReference>
<proteinExistence type="predicted"/>
<gene>
    <name evidence="2" type="ORF">ANN_24676</name>
</gene>
<comment type="caution">
    <text evidence="2">The sequence shown here is derived from an EMBL/GenBank/DDBJ whole genome shotgun (WGS) entry which is preliminary data.</text>
</comment>
<dbReference type="PANTHER" id="PTHR43986">
    <property type="entry name" value="ELONGATION FACTOR 1-GAMMA"/>
    <property type="match status" value="1"/>
</dbReference>
<name>A0ABQ8S422_PERAM</name>
<dbReference type="Gene3D" id="3.40.30.10">
    <property type="entry name" value="Glutaredoxin"/>
    <property type="match status" value="2"/>
</dbReference>
<accession>A0ABQ8S422</accession>
<sequence length="275" mass="31730">MASGTLYTYPENFRAYKTLIAAQYSGGNVKIAPGFVFGETNKTEAFLKKFPLGKLSEETQEAHNKDIQIIYREPHTRKSSRKNTMTDLVNNLLISSDPLISHIRKSHKKHKTALWKEGLQLMKDSSEEEEESAIHEENVGNENVPAFETADGQYLTESNAIAYYEEQRLKVFENKVLRKILEAKSDEVAGEWRKLHNAELHTLYSSPDIIRNIKSRRLRWVGHVARMVESRNAYRVSVGRLGERPLGRPRRRWEDNIKMDLRAVGYDGKDWINLA</sequence>
<dbReference type="EMBL" id="JAJSOF020000037">
    <property type="protein sequence ID" value="KAJ4428631.1"/>
    <property type="molecule type" value="Genomic_DNA"/>
</dbReference>
<dbReference type="PROSITE" id="PS50404">
    <property type="entry name" value="GST_NTER"/>
    <property type="match status" value="1"/>
</dbReference>
<feature type="domain" description="GST N-terminal" evidence="1">
    <location>
        <begin position="2"/>
        <end position="173"/>
    </location>
</feature>
<dbReference type="PANTHER" id="PTHR43986:SF1">
    <property type="entry name" value="ELONGATION FACTOR 1-GAMMA"/>
    <property type="match status" value="1"/>
</dbReference>
<evidence type="ECO:0000259" key="1">
    <source>
        <dbReference type="PROSITE" id="PS50404"/>
    </source>
</evidence>